<feature type="domain" description="C2" evidence="9">
    <location>
        <begin position="630"/>
        <end position="752"/>
    </location>
</feature>
<dbReference type="PROSITE" id="PS50178">
    <property type="entry name" value="ZF_FYVE"/>
    <property type="match status" value="1"/>
</dbReference>
<dbReference type="Pfam" id="PF00168">
    <property type="entry name" value="C2"/>
    <property type="match status" value="2"/>
</dbReference>
<dbReference type="InterPro" id="IPR000008">
    <property type="entry name" value="C2_dom"/>
</dbReference>
<feature type="domain" description="C2" evidence="9">
    <location>
        <begin position="1182"/>
        <end position="1301"/>
    </location>
</feature>
<organism evidence="13 14">
    <name type="scientific">Strigamia maritima</name>
    <name type="common">European centipede</name>
    <name type="synonym">Geophilus maritimus</name>
    <dbReference type="NCBI Taxonomy" id="126957"/>
    <lineage>
        <taxon>Eukaryota</taxon>
        <taxon>Metazoa</taxon>
        <taxon>Ecdysozoa</taxon>
        <taxon>Arthropoda</taxon>
        <taxon>Myriapoda</taxon>
        <taxon>Chilopoda</taxon>
        <taxon>Pleurostigmophora</taxon>
        <taxon>Geophilomorpha</taxon>
        <taxon>Linotaeniidae</taxon>
        <taxon>Strigamia</taxon>
    </lineage>
</organism>
<dbReference type="PROSITE" id="PS50004">
    <property type="entry name" value="C2"/>
    <property type="match status" value="2"/>
</dbReference>
<dbReference type="GO" id="GO:0048791">
    <property type="term" value="P:calcium ion-regulated exocytosis of neurotransmitter"/>
    <property type="evidence" value="ECO:0007669"/>
    <property type="project" value="TreeGrafter"/>
</dbReference>
<keyword evidence="1" id="KW-0479">Metal-binding</keyword>
<dbReference type="SUPFAM" id="SSF50156">
    <property type="entry name" value="PDZ domain-like"/>
    <property type="match status" value="1"/>
</dbReference>
<feature type="compositionally biased region" description="Basic and acidic residues" evidence="8">
    <location>
        <begin position="793"/>
        <end position="809"/>
    </location>
</feature>
<dbReference type="GO" id="GO:0042391">
    <property type="term" value="P:regulation of membrane potential"/>
    <property type="evidence" value="ECO:0007669"/>
    <property type="project" value="TreeGrafter"/>
</dbReference>
<accession>T1ITJ4</accession>
<evidence type="ECO:0000259" key="9">
    <source>
        <dbReference type="PROSITE" id="PS50004"/>
    </source>
</evidence>
<evidence type="ECO:0000256" key="5">
    <source>
        <dbReference type="ARBA" id="ARBA00023018"/>
    </source>
</evidence>
<dbReference type="GO" id="GO:0042734">
    <property type="term" value="C:presynaptic membrane"/>
    <property type="evidence" value="ECO:0007669"/>
    <property type="project" value="TreeGrafter"/>
</dbReference>
<evidence type="ECO:0000259" key="12">
    <source>
        <dbReference type="PROSITE" id="PS50916"/>
    </source>
</evidence>
<feature type="region of interest" description="Disordered" evidence="8">
    <location>
        <begin position="221"/>
        <end position="402"/>
    </location>
</feature>
<feature type="domain" description="RabBD" evidence="12">
    <location>
        <begin position="57"/>
        <end position="183"/>
    </location>
</feature>
<dbReference type="CDD" id="cd04028">
    <property type="entry name" value="C2B_RIM1alpha"/>
    <property type="match status" value="1"/>
</dbReference>
<feature type="compositionally biased region" description="Polar residues" evidence="8">
    <location>
        <begin position="1085"/>
        <end position="1097"/>
    </location>
</feature>
<dbReference type="GO" id="GO:0048788">
    <property type="term" value="C:cytoskeleton of presynaptic active zone"/>
    <property type="evidence" value="ECO:0007669"/>
    <property type="project" value="TreeGrafter"/>
</dbReference>
<name>T1ITJ4_STRMM</name>
<evidence type="ECO:0000256" key="7">
    <source>
        <dbReference type="PROSITE-ProRule" id="PRU00091"/>
    </source>
</evidence>
<dbReference type="Gene3D" id="3.30.40.10">
    <property type="entry name" value="Zinc/RING finger domain, C3HC4 (zinc finger)"/>
    <property type="match status" value="1"/>
</dbReference>
<dbReference type="InterPro" id="IPR010911">
    <property type="entry name" value="Rab_BD"/>
</dbReference>
<dbReference type="CDD" id="cd04031">
    <property type="entry name" value="C2A_RIM1alpha"/>
    <property type="match status" value="1"/>
</dbReference>
<dbReference type="OMA" id="KMGDETK"/>
<dbReference type="Proteomes" id="UP000014500">
    <property type="component" value="Unassembled WGS sequence"/>
</dbReference>
<keyword evidence="2" id="KW-0677">Repeat</keyword>
<keyword evidence="4" id="KW-0862">Zinc</keyword>
<dbReference type="SUPFAM" id="SSF57903">
    <property type="entry name" value="FYVE/PHD zinc finger"/>
    <property type="match status" value="1"/>
</dbReference>
<dbReference type="eggNOG" id="KOG3799">
    <property type="taxonomic scope" value="Eukaryota"/>
</dbReference>
<dbReference type="SMART" id="SM00228">
    <property type="entry name" value="PDZ"/>
    <property type="match status" value="1"/>
</dbReference>
<evidence type="ECO:0000256" key="2">
    <source>
        <dbReference type="ARBA" id="ARBA00022737"/>
    </source>
</evidence>
<dbReference type="GO" id="GO:0048167">
    <property type="term" value="P:regulation of synaptic plasticity"/>
    <property type="evidence" value="ECO:0007669"/>
    <property type="project" value="TreeGrafter"/>
</dbReference>
<dbReference type="PANTHER" id="PTHR12157">
    <property type="entry name" value="REGULATING SYNAPTIC MEMBRANE EXOCYTOSIS PROTEIN"/>
    <property type="match status" value="1"/>
</dbReference>
<dbReference type="PROSITE" id="PS50106">
    <property type="entry name" value="PDZ"/>
    <property type="match status" value="1"/>
</dbReference>
<keyword evidence="5" id="KW-0770">Synapse</keyword>
<dbReference type="GO" id="GO:0031267">
    <property type="term" value="F:small GTPase binding"/>
    <property type="evidence" value="ECO:0007669"/>
    <property type="project" value="InterPro"/>
</dbReference>
<evidence type="ECO:0000256" key="8">
    <source>
        <dbReference type="SAM" id="MobiDB-lite"/>
    </source>
</evidence>
<feature type="compositionally biased region" description="Gly residues" evidence="8">
    <location>
        <begin position="937"/>
        <end position="947"/>
    </location>
</feature>
<dbReference type="InterPro" id="IPR001478">
    <property type="entry name" value="PDZ"/>
</dbReference>
<feature type="domain" description="PDZ" evidence="10">
    <location>
        <begin position="485"/>
        <end position="566"/>
    </location>
</feature>
<feature type="compositionally biased region" description="Polar residues" evidence="8">
    <location>
        <begin position="820"/>
        <end position="842"/>
    </location>
</feature>
<dbReference type="GO" id="GO:0008270">
    <property type="term" value="F:zinc ion binding"/>
    <property type="evidence" value="ECO:0007669"/>
    <property type="project" value="UniProtKB-KW"/>
</dbReference>
<evidence type="ECO:0000259" key="10">
    <source>
        <dbReference type="PROSITE" id="PS50106"/>
    </source>
</evidence>
<feature type="region of interest" description="Disordered" evidence="8">
    <location>
        <begin position="427"/>
        <end position="470"/>
    </location>
</feature>
<dbReference type="SUPFAM" id="SSF49562">
    <property type="entry name" value="C2 domain (Calcium/lipid-binding domain, CaLB)"/>
    <property type="match status" value="2"/>
</dbReference>
<dbReference type="InterPro" id="IPR011011">
    <property type="entry name" value="Znf_FYVE_PHD"/>
</dbReference>
<dbReference type="STRING" id="126957.T1ITJ4"/>
<feature type="compositionally biased region" description="Polar residues" evidence="8">
    <location>
        <begin position="443"/>
        <end position="463"/>
    </location>
</feature>
<dbReference type="PhylomeDB" id="T1ITJ4"/>
<feature type="compositionally biased region" description="Basic and acidic residues" evidence="8">
    <location>
        <begin position="1009"/>
        <end position="1022"/>
    </location>
</feature>
<dbReference type="InterPro" id="IPR017455">
    <property type="entry name" value="Znf_FYVE-rel"/>
</dbReference>
<dbReference type="GO" id="GO:0050806">
    <property type="term" value="P:positive regulation of synaptic transmission"/>
    <property type="evidence" value="ECO:0007669"/>
    <property type="project" value="TreeGrafter"/>
</dbReference>
<dbReference type="GO" id="GO:0006886">
    <property type="term" value="P:intracellular protein transport"/>
    <property type="evidence" value="ECO:0007669"/>
    <property type="project" value="InterPro"/>
</dbReference>
<dbReference type="InterPro" id="IPR039032">
    <property type="entry name" value="Rim-like"/>
</dbReference>
<evidence type="ECO:0008006" key="15">
    <source>
        <dbReference type="Google" id="ProtNLM"/>
    </source>
</evidence>
<comment type="subcellular location">
    <subcellularLocation>
        <location evidence="6">Synapse</location>
    </subcellularLocation>
</comment>
<feature type="compositionally biased region" description="Polar residues" evidence="8">
    <location>
        <begin position="325"/>
        <end position="334"/>
    </location>
</feature>
<evidence type="ECO:0000259" key="11">
    <source>
        <dbReference type="PROSITE" id="PS50178"/>
    </source>
</evidence>
<evidence type="ECO:0000313" key="13">
    <source>
        <dbReference type="EnsemblMetazoa" id="SMAR004444-PA"/>
    </source>
</evidence>
<dbReference type="GO" id="GO:0044325">
    <property type="term" value="F:transmembrane transporter binding"/>
    <property type="evidence" value="ECO:0007669"/>
    <property type="project" value="TreeGrafter"/>
</dbReference>
<feature type="compositionally biased region" description="Basic and acidic residues" evidence="8">
    <location>
        <begin position="427"/>
        <end position="442"/>
    </location>
</feature>
<dbReference type="InterPro" id="IPR013083">
    <property type="entry name" value="Znf_RING/FYVE/PHD"/>
</dbReference>
<dbReference type="Pfam" id="PF22601">
    <property type="entry name" value="RIM2a_ZnF"/>
    <property type="match status" value="1"/>
</dbReference>
<feature type="region of interest" description="Disordered" evidence="8">
    <location>
        <begin position="934"/>
        <end position="954"/>
    </location>
</feature>
<dbReference type="InterPro" id="IPR036034">
    <property type="entry name" value="PDZ_sf"/>
</dbReference>
<evidence type="ECO:0000256" key="4">
    <source>
        <dbReference type="ARBA" id="ARBA00022833"/>
    </source>
</evidence>
<feature type="compositionally biased region" description="Basic and acidic residues" evidence="8">
    <location>
        <begin position="247"/>
        <end position="263"/>
    </location>
</feature>
<dbReference type="SMART" id="SM00239">
    <property type="entry name" value="C2"/>
    <property type="match status" value="2"/>
</dbReference>
<sequence>MTQTTSLLMDQLHHHLSHSNTTKHRSNRASNREAIMSEAKTKAMALGGGPLADPCPLPDLNHLTEEERRIIESVMARQREEDDKEKEILRKKQDEVKVLEESIKMRNEEQKKVGTELDATCEICMKTKFADGIGHLCNYCQVRCCARCGGKVTLRSNKVIWVCILCRKKQELLIKTGQWMHGGMAGQPLINKMALDLGLLPVEGVGIMSELTTPTAEKKLRLEKENFAPSTPQPTTREAVRRQCSIEAKRNNNKESARRRSFVDEPGTGRGHACSPERERTRPLRTLDPMHDSSDVTKTHLDPASASTSVSAGRGRRVDAAQVLRNDSLSSDQSECVRPPPPKPHKHKQRGKKLRQPSLSSSEDEIRSTPECTSCDEQEIESESVSEKGELENCPYLNDHNPERFYHRHYKDADGASTRKMVRFHADGERQWSQESQNKDSGFDTSSSATLSEENNKQGNSKHPVSWQPLADGTQLRGHMILKKTVKENSGNSSSASILGLKVVGGQVIGVRGELGSIADTVGHLRSGDEIVEWNGRSLRHKTVEQVADIIAESKQEPQVELMVLRSIRDVNRGERDVPHESHAPAQGTRSTLASGRSGSYDSSRRPSVTITSPDSPERSRPVMSSSSQIGGRIQVKLWFDSQVSTLIVTVVCAAELPPRPTNQARNPYVKMFLLPDRSEKSKRRTKTLANTNEPRWNQTFMYAPLQRSELKNRRLEITVWNYDRYGSNDFLGEVSVDLATSPMDDEPEWYFLQPHDQGLPLKAAPRTTFLNAEQMSMSNPVSRFSDSDLSDPDERTAREVFSREEYYQHRRRESLTVPDKNSSGRFGMNPTSSTMSSVGHNSRTRSKSPRQLVDSSRSLSPPDGRISMMSHTLTGARPSARSVSATPATTPPLSRRQLPRLPAAFYRSFGSRDTLPQDIESRTRFLKSQIHKAYSSGGGGGGGGGSSSSSAIRYDHGMYSDSEVSSRVPERYSLRRRSTHMISPDKKVAHDVGDSDLESISAFSTQSERPHGTRSTYKEFTNRMQTFGPTTSSKSRESQSGSRVMQENKPSDGSLSDTTVGSVLDKQRRRSITAKLPNLAGLSRKSNSTSQLSATEMSGRKRSTSATSGIQRSQEVNPAPHHTVVKQASKESMDGSMNSISSGSSSWLPSLRLSSEGHFADFVEGLGPGQLVGRQVLASASVGDVQLSLHDRKGNLEVEVIRARGLQAKVGAKVLPAPYVKVYLVDGKRCVAKAKTSTARRTLDPLYQQQLLFHRVYQGCVLQVTVWGDYGRIEGRKVFMGVAQILLDDLDLSNIVIGWYKLFGTSSLVTLPGTGSRRGSMLSLDSFG</sequence>
<dbReference type="eggNOG" id="KOG2060">
    <property type="taxonomic scope" value="Eukaryota"/>
</dbReference>
<feature type="compositionally biased region" description="Basic and acidic residues" evidence="8">
    <location>
        <begin position="574"/>
        <end position="583"/>
    </location>
</feature>
<protein>
    <recommendedName>
        <fullName evidence="15">Regulating synaptic membrane exocytosis protein 2</fullName>
    </recommendedName>
</protein>
<dbReference type="PROSITE" id="PS50916">
    <property type="entry name" value="RABBD"/>
    <property type="match status" value="1"/>
</dbReference>
<evidence type="ECO:0000256" key="6">
    <source>
        <dbReference type="ARBA" id="ARBA00034103"/>
    </source>
</evidence>
<feature type="compositionally biased region" description="Polar residues" evidence="8">
    <location>
        <begin position="1023"/>
        <end position="1032"/>
    </location>
</feature>
<feature type="region of interest" description="Disordered" evidence="8">
    <location>
        <begin position="778"/>
        <end position="899"/>
    </location>
</feature>
<proteinExistence type="predicted"/>
<dbReference type="Gene3D" id="2.60.40.150">
    <property type="entry name" value="C2 domain"/>
    <property type="match status" value="2"/>
</dbReference>
<feature type="compositionally biased region" description="Polar residues" evidence="8">
    <location>
        <begin position="1105"/>
        <end position="1117"/>
    </location>
</feature>
<keyword evidence="14" id="KW-1185">Reference proteome</keyword>
<evidence type="ECO:0000256" key="1">
    <source>
        <dbReference type="ARBA" id="ARBA00022723"/>
    </source>
</evidence>
<feature type="compositionally biased region" description="Acidic residues" evidence="8">
    <location>
        <begin position="374"/>
        <end position="384"/>
    </location>
</feature>
<feature type="region of interest" description="Disordered" evidence="8">
    <location>
        <begin position="574"/>
        <end position="627"/>
    </location>
</feature>
<dbReference type="FunFam" id="2.60.40.150:FF:000003">
    <property type="entry name" value="Regulating synaptic membrane exocytosis protein 2"/>
    <property type="match status" value="1"/>
</dbReference>
<dbReference type="PANTHER" id="PTHR12157:SF21">
    <property type="entry name" value="RAB3 INTERACTING MOLECULE, ISOFORM F"/>
    <property type="match status" value="1"/>
</dbReference>
<dbReference type="HOGENOM" id="CLU_001061_1_0_1"/>
<dbReference type="InterPro" id="IPR054386">
    <property type="entry name" value="RIM_Znf"/>
</dbReference>
<reference evidence="14" key="1">
    <citation type="submission" date="2011-05" db="EMBL/GenBank/DDBJ databases">
        <authorList>
            <person name="Richards S.R."/>
            <person name="Qu J."/>
            <person name="Jiang H."/>
            <person name="Jhangiani S.N."/>
            <person name="Agravi P."/>
            <person name="Goodspeed R."/>
            <person name="Gross S."/>
            <person name="Mandapat C."/>
            <person name="Jackson L."/>
            <person name="Mathew T."/>
            <person name="Pu L."/>
            <person name="Thornton R."/>
            <person name="Saada N."/>
            <person name="Wilczek-Boney K.B."/>
            <person name="Lee S."/>
            <person name="Kovar C."/>
            <person name="Wu Y."/>
            <person name="Scherer S.E."/>
            <person name="Worley K.C."/>
            <person name="Muzny D.M."/>
            <person name="Gibbs R."/>
        </authorList>
    </citation>
    <scope>NUCLEOTIDE SEQUENCE</scope>
    <source>
        <strain evidence="14">Brora</strain>
    </source>
</reference>
<dbReference type="EnsemblMetazoa" id="SMAR004444-RA">
    <property type="protein sequence ID" value="SMAR004444-PA"/>
    <property type="gene ID" value="SMAR004444"/>
</dbReference>
<dbReference type="EMBL" id="JH431486">
    <property type="status" value="NOT_ANNOTATED_CDS"/>
    <property type="molecule type" value="Genomic_DNA"/>
</dbReference>
<feature type="compositionally biased region" description="Basic and acidic residues" evidence="8">
    <location>
        <begin position="288"/>
        <end position="301"/>
    </location>
</feature>
<evidence type="ECO:0000313" key="14">
    <source>
        <dbReference type="Proteomes" id="UP000014500"/>
    </source>
</evidence>
<feature type="compositionally biased region" description="Basic residues" evidence="8">
    <location>
        <begin position="343"/>
        <end position="355"/>
    </location>
</feature>
<dbReference type="Gene3D" id="2.30.42.10">
    <property type="match status" value="1"/>
</dbReference>
<dbReference type="FunFam" id="2.60.40.150:FF:000001">
    <property type="entry name" value="Regulating synaptic membrane exocytosis 3, isoform CRA_a"/>
    <property type="match status" value="1"/>
</dbReference>
<feature type="compositionally biased region" description="Polar residues" evidence="8">
    <location>
        <begin position="1052"/>
        <end position="1062"/>
    </location>
</feature>
<dbReference type="InterPro" id="IPR035892">
    <property type="entry name" value="C2_domain_sf"/>
</dbReference>
<feature type="compositionally biased region" description="Low complexity" evidence="8">
    <location>
        <begin position="595"/>
        <end position="608"/>
    </location>
</feature>
<feature type="domain" description="FYVE-type" evidence="11">
    <location>
        <begin position="115"/>
        <end position="171"/>
    </location>
</feature>
<keyword evidence="3 7" id="KW-0863">Zinc-finger</keyword>
<feature type="region of interest" description="Disordered" evidence="8">
    <location>
        <begin position="1001"/>
        <end position="1142"/>
    </location>
</feature>
<reference evidence="13" key="2">
    <citation type="submission" date="2015-02" db="UniProtKB">
        <authorList>
            <consortium name="EnsemblMetazoa"/>
        </authorList>
    </citation>
    <scope>IDENTIFICATION</scope>
</reference>
<dbReference type="FunFam" id="3.30.40.10:FF:000044">
    <property type="entry name" value="Regulating synaptic membrane exocytosis protein 2"/>
    <property type="match status" value="1"/>
</dbReference>
<evidence type="ECO:0000256" key="3">
    <source>
        <dbReference type="ARBA" id="ARBA00022771"/>
    </source>
</evidence>